<evidence type="ECO:0000313" key="3">
    <source>
        <dbReference type="EMBL" id="THZ77417.1"/>
    </source>
</evidence>
<feature type="compositionally biased region" description="Acidic residues" evidence="1">
    <location>
        <begin position="289"/>
        <end position="322"/>
    </location>
</feature>
<dbReference type="InterPro" id="IPR000210">
    <property type="entry name" value="BTB/POZ_dom"/>
</dbReference>
<sequence length="402" mass="46020">MSAQSPSSDDKKSPKIHEFGTHLAWKQKTATRLIASGSTMIDLASKEKKSTRIFHVHKALLCFYSPYHDKLLNGYFVEGTIPCQQPIVQEVRAEILRLFFTWLYSGNVDLTLPKLDGSNTSYYWMIVTKFYIFADSINCVALQRSIMTSQPMHISKECKTLPPPSAIELLSATALESSHLYQYMVDCYQSHWDGVWQDDDQAEDEIDEKVKIVVWQDDEQAEQKIDEKAKNGDPLPPNFAYRILVRGLAVKKEQKHDGCRCCYDRCFYHGHSIWDSEERGARCNSREDALEEDQEEDPSVDTDTEFDTDTEYDTETDSVTDDAESKSVTDFDIDMTQDFGSDSENDADFDGDPELSGDSETVIEENEKEEKKEKKKKKKKKKKKRGKKNKGATANTKRVKIT</sequence>
<dbReference type="AlphaFoldDB" id="A0A4S9XF31"/>
<dbReference type="Gene3D" id="3.30.710.10">
    <property type="entry name" value="Potassium Channel Kv1.1, Chain A"/>
    <property type="match status" value="1"/>
</dbReference>
<dbReference type="CDD" id="cd18186">
    <property type="entry name" value="BTB_POZ_ZBTB_KLHL-like"/>
    <property type="match status" value="1"/>
</dbReference>
<dbReference type="EMBL" id="QZBS01000026">
    <property type="protein sequence ID" value="THZ77417.1"/>
    <property type="molecule type" value="Genomic_DNA"/>
</dbReference>
<protein>
    <recommendedName>
        <fullName evidence="2">BTB domain-containing protein</fullName>
    </recommendedName>
</protein>
<comment type="caution">
    <text evidence="3">The sequence shown here is derived from an EMBL/GenBank/DDBJ whole genome shotgun (WGS) entry which is preliminary data.</text>
</comment>
<dbReference type="Pfam" id="PF00651">
    <property type="entry name" value="BTB"/>
    <property type="match status" value="1"/>
</dbReference>
<dbReference type="PROSITE" id="PS50097">
    <property type="entry name" value="BTB"/>
    <property type="match status" value="1"/>
</dbReference>
<dbReference type="Proteomes" id="UP000309734">
    <property type="component" value="Unassembled WGS sequence"/>
</dbReference>
<feature type="compositionally biased region" description="Acidic residues" evidence="1">
    <location>
        <begin position="331"/>
        <end position="367"/>
    </location>
</feature>
<dbReference type="InterPro" id="IPR011333">
    <property type="entry name" value="SKP1/BTB/POZ_sf"/>
</dbReference>
<feature type="compositionally biased region" description="Basic residues" evidence="1">
    <location>
        <begin position="373"/>
        <end position="390"/>
    </location>
</feature>
<feature type="domain" description="BTB" evidence="2">
    <location>
        <begin position="39"/>
        <end position="112"/>
    </location>
</feature>
<gene>
    <name evidence="3" type="ORF">D6C85_01698</name>
</gene>
<evidence type="ECO:0000256" key="1">
    <source>
        <dbReference type="SAM" id="MobiDB-lite"/>
    </source>
</evidence>
<reference evidence="3 4" key="1">
    <citation type="submission" date="2018-10" db="EMBL/GenBank/DDBJ databases">
        <title>Fifty Aureobasidium pullulans genomes reveal a recombining polyextremotolerant generalist.</title>
        <authorList>
            <person name="Gostincar C."/>
            <person name="Turk M."/>
            <person name="Zajc J."/>
            <person name="Gunde-Cimerman N."/>
        </authorList>
    </citation>
    <scope>NUCLEOTIDE SEQUENCE [LARGE SCALE GENOMIC DNA]</scope>
    <source>
        <strain evidence="3 4">EXF-3519</strain>
    </source>
</reference>
<dbReference type="SUPFAM" id="SSF54695">
    <property type="entry name" value="POZ domain"/>
    <property type="match status" value="1"/>
</dbReference>
<evidence type="ECO:0000313" key="4">
    <source>
        <dbReference type="Proteomes" id="UP000309734"/>
    </source>
</evidence>
<organism evidence="3 4">
    <name type="scientific">Aureobasidium pullulans</name>
    <name type="common">Black yeast</name>
    <name type="synonym">Pullularia pullulans</name>
    <dbReference type="NCBI Taxonomy" id="5580"/>
    <lineage>
        <taxon>Eukaryota</taxon>
        <taxon>Fungi</taxon>
        <taxon>Dikarya</taxon>
        <taxon>Ascomycota</taxon>
        <taxon>Pezizomycotina</taxon>
        <taxon>Dothideomycetes</taxon>
        <taxon>Dothideomycetidae</taxon>
        <taxon>Dothideales</taxon>
        <taxon>Saccotheciaceae</taxon>
        <taxon>Aureobasidium</taxon>
    </lineage>
</organism>
<evidence type="ECO:0000259" key="2">
    <source>
        <dbReference type="PROSITE" id="PS50097"/>
    </source>
</evidence>
<name>A0A4S9XF31_AURPU</name>
<proteinExistence type="predicted"/>
<accession>A0A4S9XF31</accession>
<feature type="region of interest" description="Disordered" evidence="1">
    <location>
        <begin position="285"/>
        <end position="402"/>
    </location>
</feature>